<evidence type="ECO:0000313" key="4">
    <source>
        <dbReference type="Proteomes" id="UP000181903"/>
    </source>
</evidence>
<evidence type="ECO:0000256" key="1">
    <source>
        <dbReference type="SAM" id="MobiDB-lite"/>
    </source>
</evidence>
<dbReference type="Proteomes" id="UP000181903">
    <property type="component" value="Chromosome I"/>
</dbReference>
<organism evidence="3 4">
    <name type="scientific">Pseudomonas poae</name>
    <dbReference type="NCBI Taxonomy" id="200451"/>
    <lineage>
        <taxon>Bacteria</taxon>
        <taxon>Pseudomonadati</taxon>
        <taxon>Pseudomonadota</taxon>
        <taxon>Gammaproteobacteria</taxon>
        <taxon>Pseudomonadales</taxon>
        <taxon>Pseudomonadaceae</taxon>
        <taxon>Pseudomonas</taxon>
    </lineage>
</organism>
<dbReference type="EMBL" id="LT629706">
    <property type="protein sequence ID" value="SDN86655.1"/>
    <property type="molecule type" value="Genomic_DNA"/>
</dbReference>
<proteinExistence type="predicted"/>
<feature type="compositionally biased region" description="Low complexity" evidence="1">
    <location>
        <begin position="35"/>
        <end position="58"/>
    </location>
</feature>
<evidence type="ECO:0000313" key="3">
    <source>
        <dbReference type="EMBL" id="SDN86655.1"/>
    </source>
</evidence>
<keyword evidence="2" id="KW-0732">Signal</keyword>
<name>A0ABY0RFD2_9PSED</name>
<accession>A0ABY0RFD2</accession>
<protein>
    <submittedName>
        <fullName evidence="3">Uncharacterized protein</fullName>
    </submittedName>
</protein>
<evidence type="ECO:0000256" key="2">
    <source>
        <dbReference type="SAM" id="SignalP"/>
    </source>
</evidence>
<gene>
    <name evidence="3" type="ORF">SAMN04490208_1741</name>
</gene>
<sequence length="109" mass="10836">MGVALRHSGQAMEPSMKCSILTVIVLGALTLGAAQAQEAQSVPAAPASTPGAPGTPTPTLYPQVTPPALPKANADGSPALVPIVLPTPPKDQTVPGLQQNDSKPKTPGG</sequence>
<keyword evidence="4" id="KW-1185">Reference proteome</keyword>
<feature type="chain" id="PRO_5046013552" evidence="2">
    <location>
        <begin position="37"/>
        <end position="109"/>
    </location>
</feature>
<feature type="region of interest" description="Disordered" evidence="1">
    <location>
        <begin position="35"/>
        <end position="109"/>
    </location>
</feature>
<feature type="signal peptide" evidence="2">
    <location>
        <begin position="1"/>
        <end position="36"/>
    </location>
</feature>
<reference evidence="3 4" key="1">
    <citation type="submission" date="2016-10" db="EMBL/GenBank/DDBJ databases">
        <authorList>
            <person name="Varghese N."/>
            <person name="Submissions S."/>
        </authorList>
    </citation>
    <scope>NUCLEOTIDE SEQUENCE [LARGE SCALE GENOMIC DNA]</scope>
    <source>
        <strain evidence="3 4">BS2776</strain>
    </source>
</reference>